<dbReference type="GO" id="GO:0008168">
    <property type="term" value="F:methyltransferase activity"/>
    <property type="evidence" value="ECO:0007669"/>
    <property type="project" value="UniProtKB-KW"/>
</dbReference>
<dbReference type="EMBL" id="JOWA01000165">
    <property type="protein sequence ID" value="KEZ38869.1"/>
    <property type="molecule type" value="Genomic_DNA"/>
</dbReference>
<keyword evidence="4" id="KW-0808">Transferase</keyword>
<dbReference type="InterPro" id="IPR023165">
    <property type="entry name" value="rRNA_Ade_diMease-like_C"/>
</dbReference>
<evidence type="ECO:0000256" key="6">
    <source>
        <dbReference type="ARBA" id="ARBA00022884"/>
    </source>
</evidence>
<dbReference type="VEuPathDB" id="FungiDB:SAPIO_CDS10178"/>
<dbReference type="InterPro" id="IPR029063">
    <property type="entry name" value="SAM-dependent_MTases_sf"/>
</dbReference>
<dbReference type="Proteomes" id="UP000028545">
    <property type="component" value="Unassembled WGS sequence"/>
</dbReference>
<dbReference type="GeneID" id="27719348"/>
<keyword evidence="6" id="KW-0694">RNA-binding</keyword>
<dbReference type="GO" id="GO:0034246">
    <property type="term" value="F:mitochondrial transcription factor activity"/>
    <property type="evidence" value="ECO:0007669"/>
    <property type="project" value="TreeGrafter"/>
</dbReference>
<dbReference type="SUPFAM" id="SSF53335">
    <property type="entry name" value="S-adenosyl-L-methionine-dependent methyltransferases"/>
    <property type="match status" value="1"/>
</dbReference>
<evidence type="ECO:0000313" key="10">
    <source>
        <dbReference type="EMBL" id="KEZ38869.1"/>
    </source>
</evidence>
<reference evidence="10 11" key="1">
    <citation type="journal article" date="2014" name="Genome Announc.">
        <title>Draft genome sequence of the pathogenic fungus Scedosporium apiospermum.</title>
        <authorList>
            <person name="Vandeputte P."/>
            <person name="Ghamrawi S."/>
            <person name="Rechenmann M."/>
            <person name="Iltis A."/>
            <person name="Giraud S."/>
            <person name="Fleury M."/>
            <person name="Thornton C."/>
            <person name="Delhaes L."/>
            <person name="Meyer W."/>
            <person name="Papon N."/>
            <person name="Bouchara J.P."/>
        </authorList>
    </citation>
    <scope>NUCLEOTIDE SEQUENCE [LARGE SCALE GENOMIC DNA]</scope>
    <source>
        <strain evidence="10 11">IHEM 14462</strain>
    </source>
</reference>
<comment type="function">
    <text evidence="7">Mitochondrial transcription factor that confers selective promoter recognition on the core subunit of the yeast mitochondrial RNA polymerase. Interacts with DNA in a non-specific manner.</text>
</comment>
<dbReference type="OrthoDB" id="16079at2759"/>
<dbReference type="KEGG" id="sapo:SAPIO_CDS10178"/>
<dbReference type="GO" id="GO:0003723">
    <property type="term" value="F:RNA binding"/>
    <property type="evidence" value="ECO:0007669"/>
    <property type="project" value="UniProtKB-KW"/>
</dbReference>
<sequence length="612" mass="69240">MGGWGLWGVLASGFRALARVCLARRLPTSFVRYASAQREVLSKDILQAENAIAKQLLATNVWKPHRSKARATVKGEKTRINITGDKLCKNIEKYLGPSLQRHVGCDLIDLFPGVGVWSRKLRDLVLPRTHILMEPDEPLYAPFLEPLTKNPGTTIVPKSGLVWKDLHKVLESLPHQTRLDPHSPTPPPRNDTLLVTVNLCFFPRTRSVALYLYQLLSAIRSGTLFQEYGLVRMLIWVRPEDIRSTILPTTVQLRSRSAIEAELACEWINEVVGIDSEDADLQAAIYRSKRSGGPRDRSIELESAYRTWQRLREQGITIPKGRETALIKEAKKIRSNSTLLSTRVQSPNVALPYAEELAELEAALEEGEFEKGSTEYKRLLRLRYRQTNDTKQAGSYVDILQEYATLADLYKSGIASPEELLEKDRLLNDKVASLNPHSLSTFRLIRDNLHLFRQNPPAMLWDRRTLEPLTVKPEEFFPNVGCSLLDIQPKAINPVLRGSGEGSKVFDLLVKIMLRNSTVPVSERIDDVWPDAAEGILPGCPSLRDPSKGGTFGSEHAELCARALNERQWVEMVEAWMKWPFRPRYERLERQHSEVEEDDDDSGGTAEGEFVL</sequence>
<keyword evidence="3" id="KW-0489">Methyltransferase</keyword>
<protein>
    <recommendedName>
        <fullName evidence="2">Mitochondrial transcription factor 1</fullName>
    </recommendedName>
</protein>
<comment type="caution">
    <text evidence="10">The sequence shown here is derived from an EMBL/GenBank/DDBJ whole genome shotgun (WGS) entry which is preliminary data.</text>
</comment>
<dbReference type="Gene3D" id="1.10.8.100">
    <property type="entry name" value="Ribosomal RNA adenine dimethylase-like, domain 2"/>
    <property type="match status" value="1"/>
</dbReference>
<dbReference type="PANTHER" id="PTHR11727:SF17">
    <property type="entry name" value="DIMETHYLADENOSINE TRANSFERASE 1, MITOCHONDRIAL"/>
    <property type="match status" value="1"/>
</dbReference>
<evidence type="ECO:0000313" key="11">
    <source>
        <dbReference type="Proteomes" id="UP000028545"/>
    </source>
</evidence>
<dbReference type="GO" id="GO:0034245">
    <property type="term" value="C:mitochondrial DNA-directed RNA polymerase complex"/>
    <property type="evidence" value="ECO:0007669"/>
    <property type="project" value="TreeGrafter"/>
</dbReference>
<dbReference type="RefSeq" id="XP_016638668.1">
    <property type="nucleotide sequence ID" value="XM_016783816.1"/>
</dbReference>
<accession>A0A084FUV7</accession>
<organism evidence="10 11">
    <name type="scientific">Pseudallescheria apiosperma</name>
    <name type="common">Scedosporium apiospermum</name>
    <dbReference type="NCBI Taxonomy" id="563466"/>
    <lineage>
        <taxon>Eukaryota</taxon>
        <taxon>Fungi</taxon>
        <taxon>Dikarya</taxon>
        <taxon>Ascomycota</taxon>
        <taxon>Pezizomycotina</taxon>
        <taxon>Sordariomycetes</taxon>
        <taxon>Hypocreomycetidae</taxon>
        <taxon>Microascales</taxon>
        <taxon>Microascaceae</taxon>
        <taxon>Scedosporium</taxon>
    </lineage>
</organism>
<feature type="chain" id="PRO_5001774929" description="Mitochondrial transcription factor 1" evidence="9">
    <location>
        <begin position="24"/>
        <end position="612"/>
    </location>
</feature>
<evidence type="ECO:0000256" key="4">
    <source>
        <dbReference type="ARBA" id="ARBA00022679"/>
    </source>
</evidence>
<dbReference type="HOGENOM" id="CLU_014537_1_0_1"/>
<evidence type="ECO:0000256" key="3">
    <source>
        <dbReference type="ARBA" id="ARBA00022603"/>
    </source>
</evidence>
<keyword evidence="5" id="KW-0949">S-adenosyl-L-methionine</keyword>
<keyword evidence="9" id="KW-0732">Signal</keyword>
<comment type="subcellular location">
    <subcellularLocation>
        <location evidence="1">Mitochondrion</location>
    </subcellularLocation>
</comment>
<dbReference type="Gene3D" id="3.40.50.150">
    <property type="entry name" value="Vaccinia Virus protein VP39"/>
    <property type="match status" value="1"/>
</dbReference>
<keyword evidence="11" id="KW-1185">Reference proteome</keyword>
<name>A0A084FUV7_PSEDA</name>
<dbReference type="InterPro" id="IPR001737">
    <property type="entry name" value="KsgA/Erm"/>
</dbReference>
<evidence type="ECO:0000256" key="7">
    <source>
        <dbReference type="ARBA" id="ARBA00024915"/>
    </source>
</evidence>
<dbReference type="AlphaFoldDB" id="A0A084FUV7"/>
<feature type="region of interest" description="Disordered" evidence="8">
    <location>
        <begin position="592"/>
        <end position="612"/>
    </location>
</feature>
<dbReference type="OMA" id="VDILDLW"/>
<evidence type="ECO:0000256" key="1">
    <source>
        <dbReference type="ARBA" id="ARBA00004173"/>
    </source>
</evidence>
<dbReference type="GO" id="GO:0005759">
    <property type="term" value="C:mitochondrial matrix"/>
    <property type="evidence" value="ECO:0007669"/>
    <property type="project" value="TreeGrafter"/>
</dbReference>
<gene>
    <name evidence="10" type="ORF">SAPIO_CDS10178</name>
</gene>
<dbReference type="GO" id="GO:0006391">
    <property type="term" value="P:transcription initiation at mitochondrial promoter"/>
    <property type="evidence" value="ECO:0007669"/>
    <property type="project" value="TreeGrafter"/>
</dbReference>
<evidence type="ECO:0000256" key="9">
    <source>
        <dbReference type="SAM" id="SignalP"/>
    </source>
</evidence>
<feature type="signal peptide" evidence="9">
    <location>
        <begin position="1"/>
        <end position="23"/>
    </location>
</feature>
<dbReference type="PANTHER" id="PTHR11727">
    <property type="entry name" value="DIMETHYLADENOSINE TRANSFERASE"/>
    <property type="match status" value="1"/>
</dbReference>
<evidence type="ECO:0000256" key="2">
    <source>
        <dbReference type="ARBA" id="ARBA00013836"/>
    </source>
</evidence>
<dbReference type="GO" id="GO:0032259">
    <property type="term" value="P:methylation"/>
    <property type="evidence" value="ECO:0007669"/>
    <property type="project" value="UniProtKB-KW"/>
</dbReference>
<evidence type="ECO:0000256" key="8">
    <source>
        <dbReference type="SAM" id="MobiDB-lite"/>
    </source>
</evidence>
<proteinExistence type="predicted"/>
<evidence type="ECO:0000256" key="5">
    <source>
        <dbReference type="ARBA" id="ARBA00022691"/>
    </source>
</evidence>